<dbReference type="InterPro" id="IPR005116">
    <property type="entry name" value="Transp-assoc_OB_typ1"/>
</dbReference>
<organism evidence="2 3">
    <name type="scientific">Draconibacterium sediminis</name>
    <dbReference type="NCBI Taxonomy" id="1544798"/>
    <lineage>
        <taxon>Bacteria</taxon>
        <taxon>Pseudomonadati</taxon>
        <taxon>Bacteroidota</taxon>
        <taxon>Bacteroidia</taxon>
        <taxon>Marinilabiliales</taxon>
        <taxon>Prolixibacteraceae</taxon>
        <taxon>Draconibacterium</taxon>
    </lineage>
</organism>
<name>A0A0D8J3R7_9BACT</name>
<dbReference type="EMBL" id="JRHC01000018">
    <property type="protein sequence ID" value="KJF41610.1"/>
    <property type="molecule type" value="Genomic_DNA"/>
</dbReference>
<dbReference type="AlphaFoldDB" id="A0A0D8J3R7"/>
<evidence type="ECO:0000313" key="2">
    <source>
        <dbReference type="EMBL" id="KJF41610.1"/>
    </source>
</evidence>
<keyword evidence="3" id="KW-1185">Reference proteome</keyword>
<protein>
    <recommendedName>
        <fullName evidence="1">Transport-associated OB type 1 domain-containing protein</fullName>
    </recommendedName>
</protein>
<dbReference type="RefSeq" id="WP_045033900.1">
    <property type="nucleotide sequence ID" value="NZ_JRHC01000018.1"/>
</dbReference>
<reference evidence="2 3" key="1">
    <citation type="submission" date="2014-09" db="EMBL/GenBank/DDBJ databases">
        <title>Draft Genome Sequence of Draconibacterium sp. JN14CK-3.</title>
        <authorList>
            <person name="Dong C."/>
            <person name="Lai Q."/>
            <person name="Shao Z."/>
        </authorList>
    </citation>
    <scope>NUCLEOTIDE SEQUENCE [LARGE SCALE GENOMIC DNA]</scope>
    <source>
        <strain evidence="2 3">JN14CK-3</strain>
    </source>
</reference>
<dbReference type="Proteomes" id="UP000032544">
    <property type="component" value="Unassembled WGS sequence"/>
</dbReference>
<feature type="non-terminal residue" evidence="2">
    <location>
        <position position="1"/>
    </location>
</feature>
<dbReference type="SUPFAM" id="SSF50331">
    <property type="entry name" value="MOP-like"/>
    <property type="match status" value="1"/>
</dbReference>
<accession>A0A0D8J3R7</accession>
<comment type="caution">
    <text evidence="2">The sequence shown here is derived from an EMBL/GenBank/DDBJ whole genome shotgun (WGS) entry which is preliminary data.</text>
</comment>
<evidence type="ECO:0000313" key="3">
    <source>
        <dbReference type="Proteomes" id="UP000032544"/>
    </source>
</evidence>
<evidence type="ECO:0000259" key="1">
    <source>
        <dbReference type="Pfam" id="PF03459"/>
    </source>
</evidence>
<dbReference type="InterPro" id="IPR008995">
    <property type="entry name" value="Mo/tungstate-bd_C_term_dom"/>
</dbReference>
<gene>
    <name evidence="2" type="ORF">LH29_24625</name>
</gene>
<dbReference type="Pfam" id="PF03459">
    <property type="entry name" value="TOBE"/>
    <property type="match status" value="1"/>
</dbReference>
<feature type="domain" description="Transport-associated OB type 1" evidence="1">
    <location>
        <begin position="2"/>
        <end position="59"/>
    </location>
</feature>
<proteinExistence type="predicted"/>
<sequence>LRNQVEGTMKEVFLKDGLAFCVVDVGENIIVEVTEASQKSMCLEKGQRVYCLFKSASLKIY</sequence>
<dbReference type="Gene3D" id="2.40.50.100">
    <property type="match status" value="1"/>
</dbReference>